<evidence type="ECO:0000256" key="3">
    <source>
        <dbReference type="ARBA" id="ARBA00023125"/>
    </source>
</evidence>
<dbReference type="InterPro" id="IPR050176">
    <property type="entry name" value="LTTR"/>
</dbReference>
<dbReference type="STRING" id="1855383.SAMN05216548_101156"/>
<dbReference type="SUPFAM" id="SSF46785">
    <property type="entry name" value="Winged helix' DNA-binding domain"/>
    <property type="match status" value="1"/>
</dbReference>
<evidence type="ECO:0000313" key="6">
    <source>
        <dbReference type="EMBL" id="SEP63847.1"/>
    </source>
</evidence>
<reference evidence="6 7" key="1">
    <citation type="submission" date="2016-10" db="EMBL/GenBank/DDBJ databases">
        <authorList>
            <person name="de Groot N.N."/>
        </authorList>
    </citation>
    <scope>NUCLEOTIDE SEQUENCE [LARGE SCALE GENOMIC DNA]</scope>
    <source>
        <strain evidence="6 7">A52C2</strain>
    </source>
</reference>
<dbReference type="OrthoDB" id="9789529at2"/>
<keyword evidence="7" id="KW-1185">Reference proteome</keyword>
<dbReference type="PROSITE" id="PS50931">
    <property type="entry name" value="HTH_LYSR"/>
    <property type="match status" value="1"/>
</dbReference>
<evidence type="ECO:0000313" key="7">
    <source>
        <dbReference type="Proteomes" id="UP000199647"/>
    </source>
</evidence>
<dbReference type="InterPro" id="IPR005119">
    <property type="entry name" value="LysR_subst-bd"/>
</dbReference>
<keyword evidence="4" id="KW-0804">Transcription</keyword>
<evidence type="ECO:0000256" key="2">
    <source>
        <dbReference type="ARBA" id="ARBA00023015"/>
    </source>
</evidence>
<dbReference type="SUPFAM" id="SSF53850">
    <property type="entry name" value="Periplasmic binding protein-like II"/>
    <property type="match status" value="1"/>
</dbReference>
<evidence type="ECO:0000256" key="4">
    <source>
        <dbReference type="ARBA" id="ARBA00023163"/>
    </source>
</evidence>
<dbReference type="EMBL" id="FOFG01000001">
    <property type="protein sequence ID" value="SEP63847.1"/>
    <property type="molecule type" value="Genomic_DNA"/>
</dbReference>
<organism evidence="6 7">
    <name type="scientific">Faunimonas pinastri</name>
    <dbReference type="NCBI Taxonomy" id="1855383"/>
    <lineage>
        <taxon>Bacteria</taxon>
        <taxon>Pseudomonadati</taxon>
        <taxon>Pseudomonadota</taxon>
        <taxon>Alphaproteobacteria</taxon>
        <taxon>Hyphomicrobiales</taxon>
        <taxon>Afifellaceae</taxon>
        <taxon>Faunimonas</taxon>
    </lineage>
</organism>
<dbReference type="InterPro" id="IPR000847">
    <property type="entry name" value="LysR_HTH_N"/>
</dbReference>
<keyword evidence="3 6" id="KW-0238">DNA-binding</keyword>
<proteinExistence type="inferred from homology"/>
<sequence length="291" mass="31598">MLPLDPDQLRTFIAIAEGGSFTRAAEVVAKTQSAVSMQMRKLEERIGKPLFQRDGRASRLSAEGERLLPYARRLLRLQAETLAAFDTAEQAGTIRLGTPDDYATFLPEILGRFAAHHPLAEMSVVCLPTESLLEAINNDELDIAIITSCHAASRLSPVVARREQLVWVTSERHNVHEEQLLPLALGSTYCDWRRTALRSLEFVGRENRVAFSSSNASAVSAAVLAGLAISVLPLSAVQPGMRVLGVEEGFPGLPRCEIAVLRSAKAESRLAEGLEEHILASLSQVSLPLAA</sequence>
<name>A0A1H8ZHY5_9HYPH</name>
<dbReference type="PANTHER" id="PTHR30579">
    <property type="entry name" value="TRANSCRIPTIONAL REGULATOR"/>
    <property type="match status" value="1"/>
</dbReference>
<keyword evidence="2" id="KW-0805">Transcription regulation</keyword>
<evidence type="ECO:0000259" key="5">
    <source>
        <dbReference type="PROSITE" id="PS50931"/>
    </source>
</evidence>
<gene>
    <name evidence="6" type="ORF">SAMN05216548_101156</name>
</gene>
<dbReference type="PANTHER" id="PTHR30579:SF7">
    <property type="entry name" value="HTH-TYPE TRANSCRIPTIONAL REGULATOR LRHA-RELATED"/>
    <property type="match status" value="1"/>
</dbReference>
<dbReference type="Pfam" id="PF03466">
    <property type="entry name" value="LysR_substrate"/>
    <property type="match status" value="1"/>
</dbReference>
<dbReference type="Gene3D" id="1.10.10.10">
    <property type="entry name" value="Winged helix-like DNA-binding domain superfamily/Winged helix DNA-binding domain"/>
    <property type="match status" value="1"/>
</dbReference>
<evidence type="ECO:0000256" key="1">
    <source>
        <dbReference type="ARBA" id="ARBA00009437"/>
    </source>
</evidence>
<dbReference type="FunFam" id="1.10.10.10:FF:000001">
    <property type="entry name" value="LysR family transcriptional regulator"/>
    <property type="match status" value="1"/>
</dbReference>
<dbReference type="RefSeq" id="WP_092494689.1">
    <property type="nucleotide sequence ID" value="NZ_FOFG01000001.1"/>
</dbReference>
<dbReference type="AlphaFoldDB" id="A0A1H8ZHY5"/>
<dbReference type="Gene3D" id="3.40.190.10">
    <property type="entry name" value="Periplasmic binding protein-like II"/>
    <property type="match status" value="2"/>
</dbReference>
<dbReference type="Proteomes" id="UP000199647">
    <property type="component" value="Unassembled WGS sequence"/>
</dbReference>
<comment type="similarity">
    <text evidence="1">Belongs to the LysR transcriptional regulatory family.</text>
</comment>
<dbReference type="InterPro" id="IPR036390">
    <property type="entry name" value="WH_DNA-bd_sf"/>
</dbReference>
<protein>
    <submittedName>
        <fullName evidence="6">DNA-binding transcriptional regulator, LysR family</fullName>
    </submittedName>
</protein>
<dbReference type="InterPro" id="IPR036388">
    <property type="entry name" value="WH-like_DNA-bd_sf"/>
</dbReference>
<dbReference type="PRINTS" id="PR00039">
    <property type="entry name" value="HTHLYSR"/>
</dbReference>
<dbReference type="Pfam" id="PF00126">
    <property type="entry name" value="HTH_1"/>
    <property type="match status" value="1"/>
</dbReference>
<dbReference type="GO" id="GO:0003700">
    <property type="term" value="F:DNA-binding transcription factor activity"/>
    <property type="evidence" value="ECO:0007669"/>
    <property type="project" value="InterPro"/>
</dbReference>
<dbReference type="GO" id="GO:0003677">
    <property type="term" value="F:DNA binding"/>
    <property type="evidence" value="ECO:0007669"/>
    <property type="project" value="UniProtKB-KW"/>
</dbReference>
<accession>A0A1H8ZHY5</accession>
<feature type="domain" description="HTH lysR-type" evidence="5">
    <location>
        <begin position="4"/>
        <end position="61"/>
    </location>
</feature>